<dbReference type="Proteomes" id="UP000033140">
    <property type="component" value="Unassembled WGS sequence"/>
</dbReference>
<protein>
    <recommendedName>
        <fullName evidence="8">Signal recognition particle SRP19 subunit</fullName>
    </recommendedName>
</protein>
<feature type="compositionally biased region" description="Polar residues" evidence="5">
    <location>
        <begin position="51"/>
        <end position="62"/>
    </location>
</feature>
<comment type="caution">
    <text evidence="6">The sequence shown here is derived from an EMBL/GenBank/DDBJ whole genome shotgun (WGS) entry which is preliminary data.</text>
</comment>
<dbReference type="OMA" id="NPHAYHM"/>
<dbReference type="STRING" id="698492.A0A0E9NLI3"/>
<keyword evidence="3" id="KW-0733">Signal recognition particle</keyword>
<evidence type="ECO:0000313" key="6">
    <source>
        <dbReference type="EMBL" id="GAO50536.1"/>
    </source>
</evidence>
<organism evidence="6 7">
    <name type="scientific">Saitoella complicata (strain BCRC 22490 / CBS 7301 / JCM 7358 / NBRC 10748 / NRRL Y-17804)</name>
    <dbReference type="NCBI Taxonomy" id="698492"/>
    <lineage>
        <taxon>Eukaryota</taxon>
        <taxon>Fungi</taxon>
        <taxon>Dikarya</taxon>
        <taxon>Ascomycota</taxon>
        <taxon>Taphrinomycotina</taxon>
        <taxon>Taphrinomycotina incertae sedis</taxon>
        <taxon>Saitoella</taxon>
    </lineage>
</organism>
<dbReference type="InterPro" id="IPR036521">
    <property type="entry name" value="SRP19-like_sf"/>
</dbReference>
<evidence type="ECO:0000256" key="3">
    <source>
        <dbReference type="ARBA" id="ARBA00023135"/>
    </source>
</evidence>
<dbReference type="GO" id="GO:0008312">
    <property type="term" value="F:7S RNA binding"/>
    <property type="evidence" value="ECO:0007669"/>
    <property type="project" value="InterPro"/>
</dbReference>
<dbReference type="SUPFAM" id="SSF69695">
    <property type="entry name" value="SRP19"/>
    <property type="match status" value="1"/>
</dbReference>
<evidence type="ECO:0000256" key="2">
    <source>
        <dbReference type="ARBA" id="ARBA00022490"/>
    </source>
</evidence>
<dbReference type="PANTHER" id="PTHR17453:SF0">
    <property type="entry name" value="SIGNAL RECOGNITION PARTICLE 19 KDA PROTEIN"/>
    <property type="match status" value="1"/>
</dbReference>
<gene>
    <name evidence="6" type="ORF">G7K_4660-t1</name>
</gene>
<dbReference type="GO" id="GO:0005786">
    <property type="term" value="C:signal recognition particle, endoplasmic reticulum targeting"/>
    <property type="evidence" value="ECO:0007669"/>
    <property type="project" value="UniProtKB-KW"/>
</dbReference>
<evidence type="ECO:0000313" key="7">
    <source>
        <dbReference type="Proteomes" id="UP000033140"/>
    </source>
</evidence>
<dbReference type="AlphaFoldDB" id="A0A0E9NLI3"/>
<reference evidence="6 7" key="1">
    <citation type="journal article" date="2011" name="J. Gen. Appl. Microbiol.">
        <title>Draft genome sequencing of the enigmatic yeast Saitoella complicata.</title>
        <authorList>
            <person name="Nishida H."/>
            <person name="Hamamoto M."/>
            <person name="Sugiyama J."/>
        </authorList>
    </citation>
    <scope>NUCLEOTIDE SEQUENCE [LARGE SCALE GENOMIC DNA]</scope>
    <source>
        <strain evidence="6 7">NRRL Y-17804</strain>
    </source>
</reference>
<evidence type="ECO:0000256" key="1">
    <source>
        <dbReference type="ARBA" id="ARBA00004496"/>
    </source>
</evidence>
<reference evidence="6 7" key="2">
    <citation type="journal article" date="2014" name="J. Gen. Appl. Microbiol.">
        <title>The early diverging ascomycetous budding yeast Saitoella complicata has three histone deacetylases belonging to the Clr6, Hos2, and Rpd3 lineages.</title>
        <authorList>
            <person name="Nishida H."/>
            <person name="Matsumoto T."/>
            <person name="Kondo S."/>
            <person name="Hamamoto M."/>
            <person name="Yoshikawa H."/>
        </authorList>
    </citation>
    <scope>NUCLEOTIDE SEQUENCE [LARGE SCALE GENOMIC DNA]</scope>
    <source>
        <strain evidence="6 7">NRRL Y-17804</strain>
    </source>
</reference>
<dbReference type="Pfam" id="PF01922">
    <property type="entry name" value="SRP19"/>
    <property type="match status" value="1"/>
</dbReference>
<accession>A0A0E9NLI3</accession>
<dbReference type="Gene3D" id="3.30.56.30">
    <property type="entry name" value="Signal recognition particle, SRP19-like subunit"/>
    <property type="match status" value="1"/>
</dbReference>
<proteinExistence type="predicted"/>
<evidence type="ECO:0000256" key="5">
    <source>
        <dbReference type="SAM" id="MobiDB-lite"/>
    </source>
</evidence>
<dbReference type="FunFam" id="3.30.56.30:FF:000003">
    <property type="entry name" value="Signal recognition particle SEC65 subunit"/>
    <property type="match status" value="1"/>
</dbReference>
<feature type="compositionally biased region" description="Basic residues" evidence="5">
    <location>
        <begin position="316"/>
        <end position="325"/>
    </location>
</feature>
<dbReference type="InterPro" id="IPR002778">
    <property type="entry name" value="Signal_recog_particle_SRP19"/>
</dbReference>
<dbReference type="PANTHER" id="PTHR17453">
    <property type="entry name" value="SIGNAL RECOGNITION PARTICLE 19 KD PROTEIN"/>
    <property type="match status" value="1"/>
</dbReference>
<dbReference type="GO" id="GO:0006617">
    <property type="term" value="P:SRP-dependent cotranslational protein targeting to membrane, signal sequence recognition"/>
    <property type="evidence" value="ECO:0007669"/>
    <property type="project" value="TreeGrafter"/>
</dbReference>
<feature type="region of interest" description="Disordered" evidence="5">
    <location>
        <begin position="1"/>
        <end position="86"/>
    </location>
</feature>
<keyword evidence="7" id="KW-1185">Reference proteome</keyword>
<feature type="region of interest" description="Disordered" evidence="5">
    <location>
        <begin position="299"/>
        <end position="325"/>
    </location>
</feature>
<comment type="subcellular location">
    <subcellularLocation>
        <location evidence="1">Cytoplasm</location>
    </subcellularLocation>
</comment>
<name>A0A0E9NLI3_SAICN</name>
<sequence>MSRRARACTSKSTENHQGFEEESTMSKQAFIEEFDDDTEFDIPAAPVRSFPNPTLTPASSLQPNSPAISSPAFAPPPNPSTRQQSVIGPDGVQYVQDDSHFKSWTCVYPCYFDKNRSHKEGRRVNKELAVENPLAKDLADALKSIGFSCVLEPQKTHPQDWANPGRVRLQFKESDGSFAHPIVKNKADLYVAISHYLKHNPTTPQSALRLPIPGLPSDKPPPPPAVPKGKHWKINTVVPLHSPALTGGGVSENPLGDMQSMMRNMGGPGALPSMGGAGGMPDMSSLMKMMGNMGGMGGLGGGMEEGAPAGGSMPKPKTKVIRGRR</sequence>
<feature type="compositionally biased region" description="Low complexity" evidence="5">
    <location>
        <begin position="63"/>
        <end position="72"/>
    </location>
</feature>
<keyword evidence="2" id="KW-0963">Cytoplasm</keyword>
<reference evidence="6 7" key="3">
    <citation type="journal article" date="2015" name="Genome Announc.">
        <title>Draft Genome Sequence of the Archiascomycetous Yeast Saitoella complicata.</title>
        <authorList>
            <person name="Yamauchi K."/>
            <person name="Kondo S."/>
            <person name="Hamamoto M."/>
            <person name="Takahashi Y."/>
            <person name="Ogura Y."/>
            <person name="Hayashi T."/>
            <person name="Nishida H."/>
        </authorList>
    </citation>
    <scope>NUCLEOTIDE SEQUENCE [LARGE SCALE GENOMIC DNA]</scope>
    <source>
        <strain evidence="6 7">NRRL Y-17804</strain>
    </source>
</reference>
<dbReference type="EMBL" id="BACD03000034">
    <property type="protein sequence ID" value="GAO50536.1"/>
    <property type="molecule type" value="Genomic_DNA"/>
</dbReference>
<evidence type="ECO:0008006" key="8">
    <source>
        <dbReference type="Google" id="ProtNLM"/>
    </source>
</evidence>
<keyword evidence="4" id="KW-0687">Ribonucleoprotein</keyword>
<evidence type="ECO:0000256" key="4">
    <source>
        <dbReference type="ARBA" id="ARBA00023274"/>
    </source>
</evidence>